<dbReference type="InterPro" id="IPR009057">
    <property type="entry name" value="Homeodomain-like_sf"/>
</dbReference>
<evidence type="ECO:0000313" key="5">
    <source>
        <dbReference type="Proteomes" id="UP000550729"/>
    </source>
</evidence>
<feature type="DNA-binding region" description="H-T-H motif" evidence="2">
    <location>
        <begin position="30"/>
        <end position="49"/>
    </location>
</feature>
<gene>
    <name evidence="4" type="ORF">HH308_13580</name>
</gene>
<evidence type="ECO:0000313" key="4">
    <source>
        <dbReference type="EMBL" id="NMO02244.1"/>
    </source>
</evidence>
<dbReference type="InterPro" id="IPR036271">
    <property type="entry name" value="Tet_transcr_reg_TetR-rel_C_sf"/>
</dbReference>
<dbReference type="PANTHER" id="PTHR30055">
    <property type="entry name" value="HTH-TYPE TRANSCRIPTIONAL REGULATOR RUTR"/>
    <property type="match status" value="1"/>
</dbReference>
<dbReference type="SUPFAM" id="SSF48498">
    <property type="entry name" value="Tetracyclin repressor-like, C-terminal domain"/>
    <property type="match status" value="1"/>
</dbReference>
<keyword evidence="1 2" id="KW-0238">DNA-binding</keyword>
<dbReference type="InterPro" id="IPR050109">
    <property type="entry name" value="HTH-type_TetR-like_transc_reg"/>
</dbReference>
<dbReference type="EMBL" id="JABBNB010000012">
    <property type="protein sequence ID" value="NMO02244.1"/>
    <property type="molecule type" value="Genomic_DNA"/>
</dbReference>
<dbReference type="GO" id="GO:0003700">
    <property type="term" value="F:DNA-binding transcription factor activity"/>
    <property type="evidence" value="ECO:0007669"/>
    <property type="project" value="TreeGrafter"/>
</dbReference>
<evidence type="ECO:0000256" key="1">
    <source>
        <dbReference type="ARBA" id="ARBA00023125"/>
    </source>
</evidence>
<proteinExistence type="predicted"/>
<evidence type="ECO:0000256" key="2">
    <source>
        <dbReference type="PROSITE-ProRule" id="PRU00335"/>
    </source>
</evidence>
<evidence type="ECO:0000259" key="3">
    <source>
        <dbReference type="PROSITE" id="PS50977"/>
    </source>
</evidence>
<dbReference type="GO" id="GO:0000976">
    <property type="term" value="F:transcription cis-regulatory region binding"/>
    <property type="evidence" value="ECO:0007669"/>
    <property type="project" value="TreeGrafter"/>
</dbReference>
<reference evidence="4 5" key="1">
    <citation type="submission" date="2020-04" db="EMBL/GenBank/DDBJ databases">
        <title>Gordonia sp. nov. TBRC 11910.</title>
        <authorList>
            <person name="Suriyachadkun C."/>
        </authorList>
    </citation>
    <scope>NUCLEOTIDE SEQUENCE [LARGE SCALE GENOMIC DNA]</scope>
    <source>
        <strain evidence="4 5">TBRC 11910</strain>
    </source>
</reference>
<dbReference type="AlphaFoldDB" id="A0A848KTI2"/>
<name>A0A848KTI2_9ACTN</name>
<dbReference type="SUPFAM" id="SSF46689">
    <property type="entry name" value="Homeodomain-like"/>
    <property type="match status" value="1"/>
</dbReference>
<dbReference type="Pfam" id="PF17940">
    <property type="entry name" value="TetR_C_31"/>
    <property type="match status" value="1"/>
</dbReference>
<dbReference type="InterPro" id="IPR041583">
    <property type="entry name" value="TetR_C_31"/>
</dbReference>
<dbReference type="PROSITE" id="PS50977">
    <property type="entry name" value="HTH_TETR_2"/>
    <property type="match status" value="1"/>
</dbReference>
<accession>A0A848KTI2</accession>
<dbReference type="Proteomes" id="UP000550729">
    <property type="component" value="Unassembled WGS sequence"/>
</dbReference>
<dbReference type="Pfam" id="PF00440">
    <property type="entry name" value="TetR_N"/>
    <property type="match status" value="1"/>
</dbReference>
<protein>
    <submittedName>
        <fullName evidence="4">TetR/AcrR family transcriptional regulator</fullName>
    </submittedName>
</protein>
<dbReference type="PANTHER" id="PTHR30055:SF231">
    <property type="entry name" value="TRANSCRIPTIONAL REGULATORY PROTEIN (PROBABLY DEOR-FAMILY)-RELATED"/>
    <property type="match status" value="1"/>
</dbReference>
<comment type="caution">
    <text evidence="4">The sequence shown here is derived from an EMBL/GenBank/DDBJ whole genome shotgun (WGS) entry which is preliminary data.</text>
</comment>
<organism evidence="4 5">
    <name type="scientific">Gordonia asplenii</name>
    <dbReference type="NCBI Taxonomy" id="2725283"/>
    <lineage>
        <taxon>Bacteria</taxon>
        <taxon>Bacillati</taxon>
        <taxon>Actinomycetota</taxon>
        <taxon>Actinomycetes</taxon>
        <taxon>Mycobacteriales</taxon>
        <taxon>Gordoniaceae</taxon>
        <taxon>Gordonia</taxon>
    </lineage>
</organism>
<dbReference type="RefSeq" id="WP_170194745.1">
    <property type="nucleotide sequence ID" value="NZ_JABBNB010000012.1"/>
</dbReference>
<sequence>MAHKKADDRRREFIDTAARVIAADGVAKATTRRITEEAGAPTASLHYVFDGKDALLQAVLEQGPIDGQAAGARFVTPGMGLAAGVAALMRGYAGWVVDDVSWQQAQYELVLWAARTPSAKHLPGRVYRSYLDHTAQLLREATRPDDPVIDYQLLATHMLAVLDGLTLQAIAGQVRDLLAQTEIASANLVAWVERAAHPAG</sequence>
<keyword evidence="5" id="KW-1185">Reference proteome</keyword>
<dbReference type="Gene3D" id="1.10.357.10">
    <property type="entry name" value="Tetracycline Repressor, domain 2"/>
    <property type="match status" value="1"/>
</dbReference>
<dbReference type="InterPro" id="IPR001647">
    <property type="entry name" value="HTH_TetR"/>
</dbReference>
<feature type="domain" description="HTH tetR-type" evidence="3">
    <location>
        <begin position="7"/>
        <end position="67"/>
    </location>
</feature>